<dbReference type="InterPro" id="IPR001650">
    <property type="entry name" value="Helicase_C-like"/>
</dbReference>
<evidence type="ECO:0000313" key="6">
    <source>
        <dbReference type="Proteomes" id="UP000238762"/>
    </source>
</evidence>
<dbReference type="SMART" id="SM00490">
    <property type="entry name" value="HELICc"/>
    <property type="match status" value="1"/>
</dbReference>
<proteinExistence type="predicted"/>
<dbReference type="InterPro" id="IPR011545">
    <property type="entry name" value="DEAD/DEAH_box_helicase_dom"/>
</dbReference>
<evidence type="ECO:0000313" key="5">
    <source>
        <dbReference type="EMBL" id="PSB01388.1"/>
    </source>
</evidence>
<keyword evidence="1" id="KW-0547">Nucleotide-binding</keyword>
<comment type="caution">
    <text evidence="5">The sequence shown here is derived from an EMBL/GenBank/DDBJ whole genome shotgun (WGS) entry which is preliminary data.</text>
</comment>
<dbReference type="CDD" id="cd17923">
    <property type="entry name" value="DEXHc_Hrq1-like"/>
    <property type="match status" value="1"/>
</dbReference>
<accession>A0A2T1BZQ0</accession>
<keyword evidence="2" id="KW-0067">ATP-binding</keyword>
<evidence type="ECO:0000256" key="1">
    <source>
        <dbReference type="ARBA" id="ARBA00022741"/>
    </source>
</evidence>
<dbReference type="InterPro" id="IPR027417">
    <property type="entry name" value="P-loop_NTPase"/>
</dbReference>
<dbReference type="PANTHER" id="PTHR47957">
    <property type="entry name" value="ATP-DEPENDENT HELICASE HRQ1"/>
    <property type="match status" value="1"/>
</dbReference>
<reference evidence="5 6" key="1">
    <citation type="submission" date="2018-02" db="EMBL/GenBank/DDBJ databases">
        <authorList>
            <person name="Cohen D.B."/>
            <person name="Kent A.D."/>
        </authorList>
    </citation>
    <scope>NUCLEOTIDE SEQUENCE [LARGE SCALE GENOMIC DNA]</scope>
    <source>
        <strain evidence="5 6">CCAP 1448/3</strain>
    </source>
</reference>
<dbReference type="GO" id="GO:0003676">
    <property type="term" value="F:nucleic acid binding"/>
    <property type="evidence" value="ECO:0007669"/>
    <property type="project" value="InterPro"/>
</dbReference>
<dbReference type="OrthoDB" id="9774462at2"/>
<dbReference type="Proteomes" id="UP000238762">
    <property type="component" value="Unassembled WGS sequence"/>
</dbReference>
<dbReference type="GO" id="GO:0043138">
    <property type="term" value="F:3'-5' DNA helicase activity"/>
    <property type="evidence" value="ECO:0007669"/>
    <property type="project" value="TreeGrafter"/>
</dbReference>
<dbReference type="Pfam" id="PF00271">
    <property type="entry name" value="Helicase_C"/>
    <property type="match status" value="1"/>
</dbReference>
<gene>
    <name evidence="5" type="ORF">C7B64_18540</name>
</gene>
<dbReference type="Pfam" id="PF00270">
    <property type="entry name" value="DEAD"/>
    <property type="match status" value="1"/>
</dbReference>
<dbReference type="EMBL" id="PVWJ01000110">
    <property type="protein sequence ID" value="PSB01388.1"/>
    <property type="molecule type" value="Genomic_DNA"/>
</dbReference>
<dbReference type="InterPro" id="IPR018973">
    <property type="entry name" value="MZB"/>
</dbReference>
<evidence type="ECO:0000259" key="4">
    <source>
        <dbReference type="PROSITE" id="PS51194"/>
    </source>
</evidence>
<dbReference type="SMART" id="SM00487">
    <property type="entry name" value="DEXDc"/>
    <property type="match status" value="1"/>
</dbReference>
<dbReference type="AlphaFoldDB" id="A0A2T1BZQ0"/>
<protein>
    <submittedName>
        <fullName evidence="5">DEAD/DEAH box helicase</fullName>
    </submittedName>
</protein>
<dbReference type="GO" id="GO:0006289">
    <property type="term" value="P:nucleotide-excision repair"/>
    <property type="evidence" value="ECO:0007669"/>
    <property type="project" value="TreeGrafter"/>
</dbReference>
<dbReference type="GO" id="GO:0036297">
    <property type="term" value="P:interstrand cross-link repair"/>
    <property type="evidence" value="ECO:0007669"/>
    <property type="project" value="TreeGrafter"/>
</dbReference>
<reference evidence="5 6" key="2">
    <citation type="submission" date="2018-03" db="EMBL/GenBank/DDBJ databases">
        <title>The ancient ancestry and fast evolution of plastids.</title>
        <authorList>
            <person name="Moore K.R."/>
            <person name="Magnabosco C."/>
            <person name="Momper L."/>
            <person name="Gold D.A."/>
            <person name="Bosak T."/>
            <person name="Fournier G.P."/>
        </authorList>
    </citation>
    <scope>NUCLEOTIDE SEQUENCE [LARGE SCALE GENOMIC DNA]</scope>
    <source>
        <strain evidence="5 6">CCAP 1448/3</strain>
    </source>
</reference>
<evidence type="ECO:0000256" key="2">
    <source>
        <dbReference type="ARBA" id="ARBA00022840"/>
    </source>
</evidence>
<name>A0A2T1BZQ0_9CYAN</name>
<dbReference type="PANTHER" id="PTHR47957:SF3">
    <property type="entry name" value="ATP-DEPENDENT HELICASE HRQ1"/>
    <property type="match status" value="1"/>
</dbReference>
<evidence type="ECO:0000259" key="3">
    <source>
        <dbReference type="PROSITE" id="PS51192"/>
    </source>
</evidence>
<dbReference type="SUPFAM" id="SSF52540">
    <property type="entry name" value="P-loop containing nucleoside triphosphate hydrolases"/>
    <property type="match status" value="1"/>
</dbReference>
<feature type="domain" description="Helicase ATP-binding" evidence="3">
    <location>
        <begin position="146"/>
        <end position="337"/>
    </location>
</feature>
<sequence>MINEDYSQIIRAARREIPTPPEWLTEGSAIASDRHGQGKVLALLGETLIAQFYQSSETIELNWMSAIANGELVPDVANVVQGQIDRIPHRNLREIATQLLSSIAELESFPPAPGDALPLPNLPEALADALKQAGITSMFSHQIEALEKLRAGLDVIVTTPTASGKTLCYNIAILADCCQQPNNTALYLFPLKALAIDQMGKLKDLVSGIPDNPVKIGLMTGDTLPKEREKLFFPNPPNILGVSPDLLHYYLFNGSKGAKGESWRCFLQNLKWVVVDESHTYIGSFGAHFANLMRRLRLAVDRAGGDSQKLQFVFSSATIGNPQSMALSFSGRKDNPDRLHLIDKSGSPTAGKSIFALKPSSNASNDAVQIALAILEAQMSGIIFCNSRSAVKNLLGRLQRECYRLSLPYAKKAAIFYGSLPQERRLQIVDRVKSGDIRLLISTSSLEAGIDLPELDCCLIRGFPGSLMSFWQRVGRAARRNYGGIFYLPIAQNPIDCYYAQGKALLQDKVENAAFNPDYPTILAKHLLCAAVESGIPLRSLTQYSGKESQKVAGALLEQKRIRLDSGQILRSWGCPHREINLRGTIGNTIDAVNADTGETIESLNLDLAYRELFPGAIYSVQDEDNLMAYQSEALCLDKRQALLTPLGSECSLFTAAEAFLNVQLKAELADHRLIATSIPDGKIRLRLWWAQVESSVTGYALLERIMTNTCLNFQCISFREPVSGRNCPQCGKGARMAEIVKVKDSYTFDKPYTSHYEAPCLTIELNPALQKVLGEEIERCKSIISQEYPDLNAIPRSLRCLWQSKPEAIALHSLQHQLVKAIPLSLLASPLDVQELVVKREDKIKGTIFDSTDGGNGATEAIFNQFEELALKASALSGSCNCERGCPKCLHVSSCPEGNEVLDRDLGMFLLESIKSKTASRSM</sequence>
<dbReference type="InterPro" id="IPR014001">
    <property type="entry name" value="Helicase_ATP-bd"/>
</dbReference>
<dbReference type="PROSITE" id="PS51194">
    <property type="entry name" value="HELICASE_CTER"/>
    <property type="match status" value="1"/>
</dbReference>
<organism evidence="5 6">
    <name type="scientific">Merismopedia glauca CCAP 1448/3</name>
    <dbReference type="NCBI Taxonomy" id="1296344"/>
    <lineage>
        <taxon>Bacteria</taxon>
        <taxon>Bacillati</taxon>
        <taxon>Cyanobacteriota</taxon>
        <taxon>Cyanophyceae</taxon>
        <taxon>Synechococcales</taxon>
        <taxon>Merismopediaceae</taxon>
        <taxon>Merismopedia</taxon>
    </lineage>
</organism>
<dbReference type="PROSITE" id="PS51192">
    <property type="entry name" value="HELICASE_ATP_BIND_1"/>
    <property type="match status" value="1"/>
</dbReference>
<feature type="domain" description="Helicase C-terminal" evidence="4">
    <location>
        <begin position="366"/>
        <end position="527"/>
    </location>
</feature>
<dbReference type="GO" id="GO:0005524">
    <property type="term" value="F:ATP binding"/>
    <property type="evidence" value="ECO:0007669"/>
    <property type="project" value="UniProtKB-KW"/>
</dbReference>
<dbReference type="Gene3D" id="3.40.50.300">
    <property type="entry name" value="P-loop containing nucleotide triphosphate hydrolases"/>
    <property type="match status" value="2"/>
</dbReference>
<dbReference type="RefSeq" id="WP_106290136.1">
    <property type="nucleotide sequence ID" value="NZ_CAWNTC010000141.1"/>
</dbReference>
<keyword evidence="6" id="KW-1185">Reference proteome</keyword>
<dbReference type="Pfam" id="PF09369">
    <property type="entry name" value="MZB"/>
    <property type="match status" value="1"/>
</dbReference>
<keyword evidence="5" id="KW-0378">Hydrolase</keyword>
<keyword evidence="5" id="KW-0347">Helicase</keyword>